<organism evidence="21 22">
    <name type="scientific">Morella rubra</name>
    <name type="common">Chinese bayberry</name>
    <dbReference type="NCBI Taxonomy" id="262757"/>
    <lineage>
        <taxon>Eukaryota</taxon>
        <taxon>Viridiplantae</taxon>
        <taxon>Streptophyta</taxon>
        <taxon>Embryophyta</taxon>
        <taxon>Tracheophyta</taxon>
        <taxon>Spermatophyta</taxon>
        <taxon>Magnoliopsida</taxon>
        <taxon>eudicotyledons</taxon>
        <taxon>Gunneridae</taxon>
        <taxon>Pentapetalae</taxon>
        <taxon>rosids</taxon>
        <taxon>fabids</taxon>
        <taxon>Fagales</taxon>
        <taxon>Myricaceae</taxon>
        <taxon>Morella</taxon>
    </lineage>
</organism>
<evidence type="ECO:0000256" key="1">
    <source>
        <dbReference type="ARBA" id="ARBA00004479"/>
    </source>
</evidence>
<accession>A0A6A1WU47</accession>
<evidence type="ECO:0000256" key="15">
    <source>
        <dbReference type="ARBA" id="ARBA00023180"/>
    </source>
</evidence>
<keyword evidence="10 18" id="KW-0067">ATP-binding</keyword>
<feature type="domain" description="Protein kinase" evidence="19">
    <location>
        <begin position="359"/>
        <end position="643"/>
    </location>
</feature>
<keyword evidence="9 21" id="KW-0418">Kinase</keyword>
<dbReference type="InterPro" id="IPR008271">
    <property type="entry name" value="Ser/Thr_kinase_AS"/>
</dbReference>
<keyword evidence="15" id="KW-0325">Glycoprotein</keyword>
<evidence type="ECO:0000313" key="21">
    <source>
        <dbReference type="EMBL" id="KAB1227257.1"/>
    </source>
</evidence>
<evidence type="ECO:0000259" key="19">
    <source>
        <dbReference type="PROSITE" id="PS50011"/>
    </source>
</evidence>
<dbReference type="EMBL" id="RXIC02000019">
    <property type="protein sequence ID" value="KAB1227257.1"/>
    <property type="molecule type" value="Genomic_DNA"/>
</dbReference>
<dbReference type="InterPro" id="IPR000719">
    <property type="entry name" value="Prot_kinase_dom"/>
</dbReference>
<dbReference type="SUPFAM" id="SSF51110">
    <property type="entry name" value="alpha-D-mannose-specific plant lectins"/>
    <property type="match status" value="1"/>
</dbReference>
<dbReference type="AlphaFoldDB" id="A0A6A1WU47"/>
<keyword evidence="8 18" id="KW-0547">Nucleotide-binding</keyword>
<evidence type="ECO:0000256" key="11">
    <source>
        <dbReference type="ARBA" id="ARBA00022989"/>
    </source>
</evidence>
<evidence type="ECO:0000256" key="10">
    <source>
        <dbReference type="ARBA" id="ARBA00022840"/>
    </source>
</evidence>
<evidence type="ECO:0000256" key="2">
    <source>
        <dbReference type="ARBA" id="ARBA00012513"/>
    </source>
</evidence>
<evidence type="ECO:0000256" key="13">
    <source>
        <dbReference type="ARBA" id="ARBA00023157"/>
    </source>
</evidence>
<dbReference type="Gene3D" id="1.10.510.10">
    <property type="entry name" value="Transferase(Phosphotransferase) domain 1"/>
    <property type="match status" value="1"/>
</dbReference>
<evidence type="ECO:0000256" key="16">
    <source>
        <dbReference type="ARBA" id="ARBA00047899"/>
    </source>
</evidence>
<evidence type="ECO:0000256" key="18">
    <source>
        <dbReference type="PROSITE-ProRule" id="PRU10141"/>
    </source>
</evidence>
<evidence type="ECO:0000256" key="9">
    <source>
        <dbReference type="ARBA" id="ARBA00022777"/>
    </source>
</evidence>
<reference evidence="21 22" key="1">
    <citation type="journal article" date="2019" name="Plant Biotechnol. J.">
        <title>The red bayberry genome and genetic basis of sex determination.</title>
        <authorList>
            <person name="Jia H.M."/>
            <person name="Jia H.J."/>
            <person name="Cai Q.L."/>
            <person name="Wang Y."/>
            <person name="Zhao H.B."/>
            <person name="Yang W.F."/>
            <person name="Wang G.Y."/>
            <person name="Li Y.H."/>
            <person name="Zhan D.L."/>
            <person name="Shen Y.T."/>
            <person name="Niu Q.F."/>
            <person name="Chang L."/>
            <person name="Qiu J."/>
            <person name="Zhao L."/>
            <person name="Xie H.B."/>
            <person name="Fu W.Y."/>
            <person name="Jin J."/>
            <person name="Li X.W."/>
            <person name="Jiao Y."/>
            <person name="Zhou C.C."/>
            <person name="Tu T."/>
            <person name="Chai C.Y."/>
            <person name="Gao J.L."/>
            <person name="Fan L.J."/>
            <person name="van de Weg E."/>
            <person name="Wang J.Y."/>
            <person name="Gao Z.S."/>
        </authorList>
    </citation>
    <scope>NUCLEOTIDE SEQUENCE [LARGE SCALE GENOMIC DNA]</scope>
    <source>
        <tissue evidence="21">Leaves</tissue>
    </source>
</reference>
<dbReference type="EC" id="2.7.11.1" evidence="2"/>
<keyword evidence="22" id="KW-1185">Reference proteome</keyword>
<dbReference type="PANTHER" id="PTHR47974:SF3">
    <property type="entry name" value="RECEPTOR-LIKE SERINE_THREONINE-PROTEIN KINASE"/>
    <property type="match status" value="1"/>
</dbReference>
<comment type="catalytic activity">
    <reaction evidence="17">
        <text>L-seryl-[protein] + ATP = O-phospho-L-seryl-[protein] + ADP + H(+)</text>
        <dbReference type="Rhea" id="RHEA:17989"/>
        <dbReference type="Rhea" id="RHEA-COMP:9863"/>
        <dbReference type="Rhea" id="RHEA-COMP:11604"/>
        <dbReference type="ChEBI" id="CHEBI:15378"/>
        <dbReference type="ChEBI" id="CHEBI:29999"/>
        <dbReference type="ChEBI" id="CHEBI:30616"/>
        <dbReference type="ChEBI" id="CHEBI:83421"/>
        <dbReference type="ChEBI" id="CHEBI:456216"/>
        <dbReference type="EC" id="2.7.11.1"/>
    </reaction>
</comment>
<dbReference type="GO" id="GO:0048544">
    <property type="term" value="P:recognition of pollen"/>
    <property type="evidence" value="ECO:0007669"/>
    <property type="project" value="InterPro"/>
</dbReference>
<evidence type="ECO:0000259" key="20">
    <source>
        <dbReference type="PROSITE" id="PS50927"/>
    </source>
</evidence>
<feature type="domain" description="Bulb-type lectin" evidence="20">
    <location>
        <begin position="1"/>
        <end position="73"/>
    </location>
</feature>
<comment type="catalytic activity">
    <reaction evidence="16">
        <text>L-threonyl-[protein] + ATP = O-phospho-L-threonyl-[protein] + ADP + H(+)</text>
        <dbReference type="Rhea" id="RHEA:46608"/>
        <dbReference type="Rhea" id="RHEA-COMP:11060"/>
        <dbReference type="Rhea" id="RHEA-COMP:11605"/>
        <dbReference type="ChEBI" id="CHEBI:15378"/>
        <dbReference type="ChEBI" id="CHEBI:30013"/>
        <dbReference type="ChEBI" id="CHEBI:30616"/>
        <dbReference type="ChEBI" id="CHEBI:61977"/>
        <dbReference type="ChEBI" id="CHEBI:456216"/>
        <dbReference type="EC" id="2.7.11.1"/>
    </reaction>
</comment>
<dbReference type="Proteomes" id="UP000516437">
    <property type="component" value="Chromosome 1"/>
</dbReference>
<evidence type="ECO:0000256" key="8">
    <source>
        <dbReference type="ARBA" id="ARBA00022741"/>
    </source>
</evidence>
<keyword evidence="4" id="KW-0245">EGF-like domain</keyword>
<keyword evidence="3" id="KW-0723">Serine/threonine-protein kinase</keyword>
<keyword evidence="6" id="KW-0812">Transmembrane</keyword>
<dbReference type="FunFam" id="3.30.200.20:FF:000059">
    <property type="entry name" value="S-receptor-like serine/threonine-protein kinase"/>
    <property type="match status" value="1"/>
</dbReference>
<dbReference type="SUPFAM" id="SSF56112">
    <property type="entry name" value="Protein kinase-like (PK-like)"/>
    <property type="match status" value="1"/>
</dbReference>
<evidence type="ECO:0000256" key="17">
    <source>
        <dbReference type="ARBA" id="ARBA00048679"/>
    </source>
</evidence>
<dbReference type="GO" id="GO:0016020">
    <property type="term" value="C:membrane"/>
    <property type="evidence" value="ECO:0007669"/>
    <property type="project" value="UniProtKB-SubCell"/>
</dbReference>
<evidence type="ECO:0000256" key="12">
    <source>
        <dbReference type="ARBA" id="ARBA00023136"/>
    </source>
</evidence>
<dbReference type="Pfam" id="PF01453">
    <property type="entry name" value="B_lectin"/>
    <property type="match status" value="1"/>
</dbReference>
<keyword evidence="14 21" id="KW-0675">Receptor</keyword>
<keyword evidence="11" id="KW-1133">Transmembrane helix</keyword>
<dbReference type="Gene3D" id="2.90.10.10">
    <property type="entry name" value="Bulb-type lectin domain"/>
    <property type="match status" value="1"/>
</dbReference>
<dbReference type="GO" id="GO:0004674">
    <property type="term" value="F:protein serine/threonine kinase activity"/>
    <property type="evidence" value="ECO:0007669"/>
    <property type="project" value="UniProtKB-KW"/>
</dbReference>
<evidence type="ECO:0000256" key="5">
    <source>
        <dbReference type="ARBA" id="ARBA00022679"/>
    </source>
</evidence>
<evidence type="ECO:0000256" key="3">
    <source>
        <dbReference type="ARBA" id="ARBA00022527"/>
    </source>
</evidence>
<dbReference type="PROSITE" id="PS50011">
    <property type="entry name" value="PROTEIN_KINASE_DOM"/>
    <property type="match status" value="1"/>
</dbReference>
<dbReference type="GO" id="GO:0005524">
    <property type="term" value="F:ATP binding"/>
    <property type="evidence" value="ECO:0007669"/>
    <property type="project" value="UniProtKB-UniRule"/>
</dbReference>
<dbReference type="CDD" id="cd14066">
    <property type="entry name" value="STKc_IRAK"/>
    <property type="match status" value="1"/>
</dbReference>
<dbReference type="Pfam" id="PF00954">
    <property type="entry name" value="S_locus_glycop"/>
    <property type="match status" value="1"/>
</dbReference>
<keyword evidence="13" id="KW-1015">Disulfide bond</keyword>
<name>A0A6A1WU47_9ROSI</name>
<comment type="subcellular location">
    <subcellularLocation>
        <location evidence="1">Membrane</location>
        <topology evidence="1">Single-pass type I membrane protein</topology>
    </subcellularLocation>
</comment>
<keyword evidence="7" id="KW-0732">Signal</keyword>
<dbReference type="InterPro" id="IPR017441">
    <property type="entry name" value="Protein_kinase_ATP_BS"/>
</dbReference>
<evidence type="ECO:0000256" key="7">
    <source>
        <dbReference type="ARBA" id="ARBA00022729"/>
    </source>
</evidence>
<evidence type="ECO:0000256" key="14">
    <source>
        <dbReference type="ARBA" id="ARBA00023170"/>
    </source>
</evidence>
<proteinExistence type="predicted"/>
<dbReference type="PANTHER" id="PTHR47974">
    <property type="entry name" value="OS07G0415500 PROTEIN"/>
    <property type="match status" value="1"/>
</dbReference>
<dbReference type="InterPro" id="IPR036426">
    <property type="entry name" value="Bulb-type_lectin_dom_sf"/>
</dbReference>
<evidence type="ECO:0000256" key="4">
    <source>
        <dbReference type="ARBA" id="ARBA00022536"/>
    </source>
</evidence>
<protein>
    <recommendedName>
        <fullName evidence="2">non-specific serine/threonine protein kinase</fullName>
        <ecNumber evidence="2">2.7.11.1</ecNumber>
    </recommendedName>
</protein>
<dbReference type="PROSITE" id="PS50927">
    <property type="entry name" value="BULB_LECTIN"/>
    <property type="match status" value="1"/>
</dbReference>
<evidence type="ECO:0000256" key="6">
    <source>
        <dbReference type="ARBA" id="ARBA00022692"/>
    </source>
</evidence>
<dbReference type="PROSITE" id="PS00108">
    <property type="entry name" value="PROTEIN_KINASE_ST"/>
    <property type="match status" value="1"/>
</dbReference>
<dbReference type="Gene3D" id="3.30.200.20">
    <property type="entry name" value="Phosphorylase Kinase, domain 1"/>
    <property type="match status" value="1"/>
</dbReference>
<dbReference type="Pfam" id="PF00069">
    <property type="entry name" value="Pkinase"/>
    <property type="match status" value="1"/>
</dbReference>
<gene>
    <name evidence="21" type="ORF">CJ030_MR1G029373</name>
</gene>
<dbReference type="InterPro" id="IPR011009">
    <property type="entry name" value="Kinase-like_dom_sf"/>
</dbReference>
<dbReference type="Gene3D" id="2.90.10.30">
    <property type="match status" value="1"/>
</dbReference>
<evidence type="ECO:0000313" key="22">
    <source>
        <dbReference type="Proteomes" id="UP000516437"/>
    </source>
</evidence>
<dbReference type="PROSITE" id="PS00107">
    <property type="entry name" value="PROTEIN_KINASE_ATP"/>
    <property type="match status" value="1"/>
</dbReference>
<dbReference type="FunFam" id="1.10.510.10:FF:000537">
    <property type="entry name" value="Putative receptor-like protein kinase"/>
    <property type="match status" value="1"/>
</dbReference>
<feature type="binding site" evidence="18">
    <location>
        <position position="387"/>
    </location>
    <ligand>
        <name>ATP</name>
        <dbReference type="ChEBI" id="CHEBI:30616"/>
    </ligand>
</feature>
<dbReference type="InterPro" id="IPR001480">
    <property type="entry name" value="Bulb-type_lectin_dom"/>
</dbReference>
<dbReference type="OrthoDB" id="619632at2759"/>
<dbReference type="InterPro" id="IPR000858">
    <property type="entry name" value="S_locus_glycoprot_dom"/>
</dbReference>
<keyword evidence="5" id="KW-0808">Transferase</keyword>
<dbReference type="SMART" id="SM00220">
    <property type="entry name" value="S_TKc"/>
    <property type="match status" value="1"/>
</dbReference>
<sequence>MANRDDPVGRGSQISILKDGKLSLTNSMGTTVWTAKTVALMSLEASQLQLQLLDTGNLILHHSENDFIRWQSFDSPTDTLLPQQTLTRISSLISKSSEADYSSGYYKLYFDNDNVLRLIYQSSATSSLYWPYPWLIDYPGQDGRSRSNTSRTAGLNASGYFWSSDNFQFHAADFGVLSQRRLTLDPDGNLRLYSLQEMEEGWERVVTRQAFSEPCMVHGLCGPNSLCSYDNPNSLCSYDNASGRRCSCLQGFKIKDPTDWSQGCEPEFTLLQSETPDAKPMLECPLKAPQQLRQTYENQTVKLLLSFATALGGVEVARIFVVFFLLRRTSKRSDPAAQGYLLTTRFKRFTFSELRKAAQGFNEVIGRGAGGTVYKGVLPDQKVVAIKQLNEAIQGEAEFLAEVNTIGKLNHMNLIDIWGYCAEGKHRLLVYDYMEHGSLAENLMSSDALDWKKRFDIAVGTAKGLAYLHEECLEWVLHCDVKPQNILLDSNYRPKVADFGLSKLLNRRERDHSNFSKMRGTRGYMAPEWVYNLPITSKVDVYSYGIVVLEMVTGMSPAPAHGSNSTAGGAREHRRLVTLMREKINNIGSVARKTWMDEIIDTGMAGNYDVAKMEVLVRVGLQCVAENKDDRPTMSQVVEMLLVDEVN</sequence>
<comment type="caution">
    <text evidence="21">The sequence shown here is derived from an EMBL/GenBank/DDBJ whole genome shotgun (WGS) entry which is preliminary data.</text>
</comment>
<keyword evidence="12" id="KW-0472">Membrane</keyword>